<feature type="region of interest" description="Disordered" evidence="1">
    <location>
        <begin position="31"/>
        <end position="98"/>
    </location>
</feature>
<feature type="compositionally biased region" description="Polar residues" evidence="1">
    <location>
        <begin position="31"/>
        <end position="58"/>
    </location>
</feature>
<dbReference type="WBParaSite" id="ALUE_0001814401-mRNA-1">
    <property type="protein sequence ID" value="ALUE_0001814401-mRNA-1"/>
    <property type="gene ID" value="ALUE_0001814401"/>
</dbReference>
<organism evidence="2 3">
    <name type="scientific">Ascaris lumbricoides</name>
    <name type="common">Giant roundworm</name>
    <dbReference type="NCBI Taxonomy" id="6252"/>
    <lineage>
        <taxon>Eukaryota</taxon>
        <taxon>Metazoa</taxon>
        <taxon>Ecdysozoa</taxon>
        <taxon>Nematoda</taxon>
        <taxon>Chromadorea</taxon>
        <taxon>Rhabditida</taxon>
        <taxon>Spirurina</taxon>
        <taxon>Ascaridomorpha</taxon>
        <taxon>Ascaridoidea</taxon>
        <taxon>Ascarididae</taxon>
        <taxon>Ascaris</taxon>
    </lineage>
</organism>
<keyword evidence="2" id="KW-1185">Reference proteome</keyword>
<reference evidence="3" key="1">
    <citation type="submission" date="2016-05" db="UniProtKB">
        <authorList>
            <consortium name="WormBaseParasite"/>
        </authorList>
    </citation>
    <scope>IDENTIFICATION</scope>
</reference>
<evidence type="ECO:0000313" key="3">
    <source>
        <dbReference type="WBParaSite" id="ALUE_0001814401-mRNA-1"/>
    </source>
</evidence>
<dbReference type="Proteomes" id="UP000036681">
    <property type="component" value="Unplaced"/>
</dbReference>
<dbReference type="AlphaFoldDB" id="A0A0M3II25"/>
<name>A0A0M3II25_ASCLU</name>
<feature type="compositionally biased region" description="Polar residues" evidence="1">
    <location>
        <begin position="89"/>
        <end position="98"/>
    </location>
</feature>
<accession>A0A0M3II25</accession>
<protein>
    <submittedName>
        <fullName evidence="3">Uncharacterized protein</fullName>
    </submittedName>
</protein>
<sequence length="98" mass="10666">MNDPLPYSLALVGCLLRKSLIFSLFNTNNKKTVSDASSKSSQTKKNAQLANGTETSPGPSRRQHRTSVSSTHAPHFEPMPTIAEEDNETNGLIKNNVP</sequence>
<proteinExistence type="predicted"/>
<evidence type="ECO:0000256" key="1">
    <source>
        <dbReference type="SAM" id="MobiDB-lite"/>
    </source>
</evidence>
<evidence type="ECO:0000313" key="2">
    <source>
        <dbReference type="Proteomes" id="UP000036681"/>
    </source>
</evidence>